<name>A0AA48RC56_9ZZZZ</name>
<protein>
    <submittedName>
        <fullName evidence="1">Uncharacterized protein</fullName>
    </submittedName>
</protein>
<accession>A0AA48RC56</accession>
<dbReference type="EMBL" id="OY288114">
    <property type="protein sequence ID" value="CAJ0892445.1"/>
    <property type="molecule type" value="Genomic_DNA"/>
</dbReference>
<organism evidence="1">
    <name type="scientific">freshwater sediment metagenome</name>
    <dbReference type="NCBI Taxonomy" id="556182"/>
    <lineage>
        <taxon>unclassified sequences</taxon>
        <taxon>metagenomes</taxon>
        <taxon>ecological metagenomes</taxon>
    </lineage>
</organism>
<evidence type="ECO:0000313" key="1">
    <source>
        <dbReference type="EMBL" id="CAJ0892445.1"/>
    </source>
</evidence>
<reference evidence="1" key="1">
    <citation type="submission" date="2023-07" db="EMBL/GenBank/DDBJ databases">
        <authorList>
            <person name="Pelsma A.J. K."/>
        </authorList>
    </citation>
    <scope>NUCLEOTIDE SEQUENCE</scope>
</reference>
<sequence length="37" mass="4120">MLSNKTRRALVAILLLGIATTLKIGSIQLLMRLEVLR</sequence>
<proteinExistence type="predicted"/>
<gene>
    <name evidence="1" type="ORF">AMST5_04221</name>
</gene>
<dbReference type="AlphaFoldDB" id="A0AA48RC56"/>